<sequence>MDTVSFVVFVIGVALLFLLVRSVRKKKTPAVKQTLPANYPELLQENVLFYQKLNKEQQQEFNERVAHFVEEVRITGVKTTVTPLDMVLTAASAVIPTFNFTHWEYPNLNEVLIYPGTFSEAYELDGNNKNILGMVGNGPMQHVMILSQSALRLGFSNKTDKENTAIHEFVHLLDKADGAVDGVPEALLKHAYVLPWIHLVHKNIAAIEKGDSDINVYGATNEAEFLAVVAEYFFERPALLQQKHPELYEMMNRMFRGKKVNG</sequence>
<dbReference type="PANTHER" id="PTHR30164">
    <property type="entry name" value="MTFA PEPTIDASE"/>
    <property type="match status" value="1"/>
</dbReference>
<dbReference type="RefSeq" id="WP_386098048.1">
    <property type="nucleotide sequence ID" value="NZ_JBHUOZ010000003.1"/>
</dbReference>
<protein>
    <submittedName>
        <fullName evidence="2">Zinc-dependent peptidase</fullName>
    </submittedName>
</protein>
<dbReference type="SUPFAM" id="SSF55486">
    <property type="entry name" value="Metalloproteases ('zincins'), catalytic domain"/>
    <property type="match status" value="1"/>
</dbReference>
<dbReference type="Gene3D" id="1.10.472.150">
    <property type="entry name" value="Glucose-regulated metallo-peptidase M90, N-terminal domain"/>
    <property type="match status" value="1"/>
</dbReference>
<dbReference type="PANTHER" id="PTHR30164:SF2">
    <property type="entry name" value="PROTEIN MTFA"/>
    <property type="match status" value="1"/>
</dbReference>
<dbReference type="CDD" id="cd20169">
    <property type="entry name" value="Peptidase_M90_mtfA"/>
    <property type="match status" value="1"/>
</dbReference>
<keyword evidence="1" id="KW-0812">Transmembrane</keyword>
<evidence type="ECO:0000313" key="2">
    <source>
        <dbReference type="EMBL" id="MFD2920128.1"/>
    </source>
</evidence>
<dbReference type="Gene3D" id="3.40.390.10">
    <property type="entry name" value="Collagenase (Catalytic Domain)"/>
    <property type="match status" value="1"/>
</dbReference>
<dbReference type="InterPro" id="IPR010384">
    <property type="entry name" value="MtfA_fam"/>
</dbReference>
<evidence type="ECO:0000256" key="1">
    <source>
        <dbReference type="SAM" id="Phobius"/>
    </source>
</evidence>
<reference evidence="3" key="1">
    <citation type="journal article" date="2019" name="Int. J. Syst. Evol. Microbiol.">
        <title>The Global Catalogue of Microorganisms (GCM) 10K type strain sequencing project: providing services to taxonomists for standard genome sequencing and annotation.</title>
        <authorList>
            <consortium name="The Broad Institute Genomics Platform"/>
            <consortium name="The Broad Institute Genome Sequencing Center for Infectious Disease"/>
            <person name="Wu L."/>
            <person name="Ma J."/>
        </authorList>
    </citation>
    <scope>NUCLEOTIDE SEQUENCE [LARGE SCALE GENOMIC DNA]</scope>
    <source>
        <strain evidence="3">KCTC 23299</strain>
    </source>
</reference>
<organism evidence="2 3">
    <name type="scientific">Terrimonas rubra</name>
    <dbReference type="NCBI Taxonomy" id="1035890"/>
    <lineage>
        <taxon>Bacteria</taxon>
        <taxon>Pseudomonadati</taxon>
        <taxon>Bacteroidota</taxon>
        <taxon>Chitinophagia</taxon>
        <taxon>Chitinophagales</taxon>
        <taxon>Chitinophagaceae</taxon>
        <taxon>Terrimonas</taxon>
    </lineage>
</organism>
<proteinExistence type="predicted"/>
<evidence type="ECO:0000313" key="3">
    <source>
        <dbReference type="Proteomes" id="UP001597511"/>
    </source>
</evidence>
<dbReference type="EMBL" id="JBHUOZ010000003">
    <property type="protein sequence ID" value="MFD2920128.1"/>
    <property type="molecule type" value="Genomic_DNA"/>
</dbReference>
<gene>
    <name evidence="2" type="ORF">ACFS6H_10435</name>
</gene>
<keyword evidence="1" id="KW-1133">Transmembrane helix</keyword>
<dbReference type="InterPro" id="IPR024079">
    <property type="entry name" value="MetalloPept_cat_dom_sf"/>
</dbReference>
<dbReference type="Pfam" id="PF06167">
    <property type="entry name" value="Peptidase_M90"/>
    <property type="match status" value="1"/>
</dbReference>
<feature type="transmembrane region" description="Helical" evidence="1">
    <location>
        <begin position="6"/>
        <end position="23"/>
    </location>
</feature>
<dbReference type="Proteomes" id="UP001597511">
    <property type="component" value="Unassembled WGS sequence"/>
</dbReference>
<keyword evidence="3" id="KW-1185">Reference proteome</keyword>
<keyword evidence="1" id="KW-0472">Membrane</keyword>
<dbReference type="InterPro" id="IPR042252">
    <property type="entry name" value="MtfA_N"/>
</dbReference>
<accession>A0ABW6A492</accession>
<comment type="caution">
    <text evidence="2">The sequence shown here is derived from an EMBL/GenBank/DDBJ whole genome shotgun (WGS) entry which is preliminary data.</text>
</comment>
<name>A0ABW6A492_9BACT</name>